<gene>
    <name evidence="2" type="ORF">COR50_12705</name>
</gene>
<dbReference type="EMBL" id="CP023777">
    <property type="protein sequence ID" value="ATL47958.1"/>
    <property type="molecule type" value="Genomic_DNA"/>
</dbReference>
<proteinExistence type="predicted"/>
<dbReference type="AlphaFoldDB" id="A0A291QVH6"/>
<dbReference type="Proteomes" id="UP000220133">
    <property type="component" value="Chromosome"/>
</dbReference>
<reference evidence="2 3" key="1">
    <citation type="submission" date="2017-10" db="EMBL/GenBank/DDBJ databases">
        <title>Paenichitinophaga pekingensis gen. nov., sp. nov., isolated from activated sludge.</title>
        <authorList>
            <person name="Jin D."/>
            <person name="Kong X."/>
            <person name="Deng Y."/>
            <person name="Bai Z."/>
        </authorList>
    </citation>
    <scope>NUCLEOTIDE SEQUENCE [LARGE SCALE GENOMIC DNA]</scope>
    <source>
        <strain evidence="2 3">13</strain>
    </source>
</reference>
<dbReference type="Gene3D" id="3.40.50.1820">
    <property type="entry name" value="alpha/beta hydrolase"/>
    <property type="match status" value="1"/>
</dbReference>
<sequence>MELKNIYLISGLGADERIFHNLVFPAGYKVHYLPWIQPLGPFEPIASYAARMIEKIDTPGEVYLVGVSFGGMMCIEIAKLIRVEKIILISSIKNKDEKPYFYNKFTQYLFNHFSDNFVFKNRAFFVRLFLQSHSAEEKALVRDYLNKKDYSYLRWAVGAVLDWDNTWIPAAPMIHIHGSKDRPFPVRSSNPTHIIEGGGHFMVLNRAKEISELISKFLFS</sequence>
<evidence type="ECO:0000313" key="3">
    <source>
        <dbReference type="Proteomes" id="UP000220133"/>
    </source>
</evidence>
<evidence type="ECO:0000259" key="1">
    <source>
        <dbReference type="Pfam" id="PF12697"/>
    </source>
</evidence>
<evidence type="ECO:0000313" key="2">
    <source>
        <dbReference type="EMBL" id="ATL47958.1"/>
    </source>
</evidence>
<feature type="domain" description="AB hydrolase-1" evidence="1">
    <location>
        <begin position="42"/>
        <end position="211"/>
    </location>
</feature>
<organism evidence="2 3">
    <name type="scientific">Chitinophaga caeni</name>
    <dbReference type="NCBI Taxonomy" id="2029983"/>
    <lineage>
        <taxon>Bacteria</taxon>
        <taxon>Pseudomonadati</taxon>
        <taxon>Bacteroidota</taxon>
        <taxon>Chitinophagia</taxon>
        <taxon>Chitinophagales</taxon>
        <taxon>Chitinophagaceae</taxon>
        <taxon>Chitinophaga</taxon>
    </lineage>
</organism>
<protein>
    <submittedName>
        <fullName evidence="2">Alpha/beta hydrolase</fullName>
    </submittedName>
</protein>
<dbReference type="InterPro" id="IPR000073">
    <property type="entry name" value="AB_hydrolase_1"/>
</dbReference>
<keyword evidence="3" id="KW-1185">Reference proteome</keyword>
<dbReference type="GO" id="GO:0016787">
    <property type="term" value="F:hydrolase activity"/>
    <property type="evidence" value="ECO:0007669"/>
    <property type="project" value="UniProtKB-KW"/>
</dbReference>
<dbReference type="SUPFAM" id="SSF53474">
    <property type="entry name" value="alpha/beta-Hydrolases"/>
    <property type="match status" value="1"/>
</dbReference>
<name>A0A291QVH6_9BACT</name>
<keyword evidence="2" id="KW-0378">Hydrolase</keyword>
<accession>A0A291QVH6</accession>
<dbReference type="Pfam" id="PF12697">
    <property type="entry name" value="Abhydrolase_6"/>
    <property type="match status" value="1"/>
</dbReference>
<dbReference type="KEGG" id="cbae:COR50_12705"/>
<dbReference type="InterPro" id="IPR029058">
    <property type="entry name" value="AB_hydrolase_fold"/>
</dbReference>